<dbReference type="AlphaFoldDB" id="A0A430FPA4"/>
<dbReference type="Pfam" id="PF02311">
    <property type="entry name" value="AraC_binding"/>
    <property type="match status" value="1"/>
</dbReference>
<dbReference type="SMART" id="SM00342">
    <property type="entry name" value="HTH_ARAC"/>
    <property type="match status" value="1"/>
</dbReference>
<dbReference type="PROSITE" id="PS00041">
    <property type="entry name" value="HTH_ARAC_FAMILY_1"/>
    <property type="match status" value="1"/>
</dbReference>
<dbReference type="InterPro" id="IPR037923">
    <property type="entry name" value="HTH-like"/>
</dbReference>
<keyword evidence="3" id="KW-0010">Activator</keyword>
<keyword evidence="2" id="KW-0238">DNA-binding</keyword>
<dbReference type="PANTHER" id="PTHR46796:SF6">
    <property type="entry name" value="ARAC SUBFAMILY"/>
    <property type="match status" value="1"/>
</dbReference>
<evidence type="ECO:0000256" key="4">
    <source>
        <dbReference type="ARBA" id="ARBA00023163"/>
    </source>
</evidence>
<dbReference type="InterPro" id="IPR050204">
    <property type="entry name" value="AraC_XylS_family_regulators"/>
</dbReference>
<name>A0A430FPA4_9BIFI</name>
<dbReference type="EMBL" id="QXGK01000016">
    <property type="protein sequence ID" value="RSX54663.1"/>
    <property type="molecule type" value="Genomic_DNA"/>
</dbReference>
<dbReference type="PROSITE" id="PS01124">
    <property type="entry name" value="HTH_ARAC_FAMILY_2"/>
    <property type="match status" value="1"/>
</dbReference>
<reference evidence="6 7" key="1">
    <citation type="submission" date="2018-09" db="EMBL/GenBank/DDBJ databases">
        <title>Characterization of the phylogenetic diversity of five novel species belonging to the genus Bifidobacterium.</title>
        <authorList>
            <person name="Lugli G.A."/>
            <person name="Duranti S."/>
            <person name="Milani C."/>
        </authorList>
    </citation>
    <scope>NUCLEOTIDE SEQUENCE [LARGE SCALE GENOMIC DNA]</scope>
    <source>
        <strain evidence="6 7">2033B</strain>
    </source>
</reference>
<dbReference type="GO" id="GO:0003700">
    <property type="term" value="F:DNA-binding transcription factor activity"/>
    <property type="evidence" value="ECO:0007669"/>
    <property type="project" value="InterPro"/>
</dbReference>
<proteinExistence type="predicted"/>
<dbReference type="InterPro" id="IPR018060">
    <property type="entry name" value="HTH_AraC"/>
</dbReference>
<comment type="caution">
    <text evidence="6">The sequence shown here is derived from an EMBL/GenBank/DDBJ whole genome shotgun (WGS) entry which is preliminary data.</text>
</comment>
<dbReference type="PRINTS" id="PR00032">
    <property type="entry name" value="HTHARAC"/>
</dbReference>
<keyword evidence="4" id="KW-0804">Transcription</keyword>
<dbReference type="PANTHER" id="PTHR46796">
    <property type="entry name" value="HTH-TYPE TRANSCRIPTIONAL ACTIVATOR RHAS-RELATED"/>
    <property type="match status" value="1"/>
</dbReference>
<sequence>MCRLDGPVGFVSIGRFVSGPGWRHARRVIDTYELIVVRRGVLPIRVADRPMRIAAGQVALLPPGVEHAGTDIITDDLDFYWMHCRLPAARIIGDDDAAPQDDHCLLLPDLRDAADADRLIVLCGQLVDVYARFGPRPNAYCDYLATTLLLEVSAQERLRGRFADHRTITGYGEDGRLIAAADDGIDAAGEGLAPMLAIRAWITANACDGITVAQVARRFRYSPSHLTAMYRRVFGIGVSAQIAECRIDRARELLGSTSTPVGEIAREVGYDDPKYFMRVFKRRTGLTPGQYRDAFPGRLYNTV</sequence>
<dbReference type="GO" id="GO:0043565">
    <property type="term" value="F:sequence-specific DNA binding"/>
    <property type="evidence" value="ECO:0007669"/>
    <property type="project" value="InterPro"/>
</dbReference>
<keyword evidence="7" id="KW-1185">Reference proteome</keyword>
<dbReference type="Gene3D" id="1.10.10.60">
    <property type="entry name" value="Homeodomain-like"/>
    <property type="match status" value="2"/>
</dbReference>
<dbReference type="Proteomes" id="UP000287470">
    <property type="component" value="Unassembled WGS sequence"/>
</dbReference>
<dbReference type="SUPFAM" id="SSF46689">
    <property type="entry name" value="Homeodomain-like"/>
    <property type="match status" value="2"/>
</dbReference>
<dbReference type="SUPFAM" id="SSF51215">
    <property type="entry name" value="Regulatory protein AraC"/>
    <property type="match status" value="1"/>
</dbReference>
<dbReference type="InterPro" id="IPR009057">
    <property type="entry name" value="Homeodomain-like_sf"/>
</dbReference>
<dbReference type="InterPro" id="IPR020449">
    <property type="entry name" value="Tscrpt_reg_AraC-type_HTH"/>
</dbReference>
<feature type="domain" description="HTH araC/xylS-type" evidence="5">
    <location>
        <begin position="196"/>
        <end position="294"/>
    </location>
</feature>
<evidence type="ECO:0000313" key="6">
    <source>
        <dbReference type="EMBL" id="RSX54663.1"/>
    </source>
</evidence>
<accession>A0A430FPA4</accession>
<evidence type="ECO:0000313" key="7">
    <source>
        <dbReference type="Proteomes" id="UP000287470"/>
    </source>
</evidence>
<keyword evidence="1" id="KW-0805">Transcription regulation</keyword>
<dbReference type="Pfam" id="PF12833">
    <property type="entry name" value="HTH_18"/>
    <property type="match status" value="1"/>
</dbReference>
<evidence type="ECO:0000256" key="2">
    <source>
        <dbReference type="ARBA" id="ARBA00023125"/>
    </source>
</evidence>
<dbReference type="InterPro" id="IPR018062">
    <property type="entry name" value="HTH_AraC-typ_CS"/>
</dbReference>
<evidence type="ECO:0000256" key="1">
    <source>
        <dbReference type="ARBA" id="ARBA00023015"/>
    </source>
</evidence>
<protein>
    <submittedName>
        <fullName evidence="6">AraC family transcriptional regulator</fullName>
    </submittedName>
</protein>
<organism evidence="6 7">
    <name type="scientific">Bifidobacterium samirii</name>
    <dbReference type="NCBI Taxonomy" id="2306974"/>
    <lineage>
        <taxon>Bacteria</taxon>
        <taxon>Bacillati</taxon>
        <taxon>Actinomycetota</taxon>
        <taxon>Actinomycetes</taxon>
        <taxon>Bifidobacteriales</taxon>
        <taxon>Bifidobacteriaceae</taxon>
        <taxon>Bifidobacterium</taxon>
    </lineage>
</organism>
<evidence type="ECO:0000256" key="3">
    <source>
        <dbReference type="ARBA" id="ARBA00023159"/>
    </source>
</evidence>
<gene>
    <name evidence="6" type="ORF">D2E24_1523</name>
</gene>
<dbReference type="InterPro" id="IPR003313">
    <property type="entry name" value="AraC-bd"/>
</dbReference>
<evidence type="ECO:0000259" key="5">
    <source>
        <dbReference type="PROSITE" id="PS01124"/>
    </source>
</evidence>